<feature type="transmembrane region" description="Helical" evidence="2">
    <location>
        <begin position="172"/>
        <end position="193"/>
    </location>
</feature>
<keyword evidence="2" id="KW-0812">Transmembrane</keyword>
<evidence type="ECO:0000313" key="3">
    <source>
        <dbReference type="EMBL" id="GAA5814572.1"/>
    </source>
</evidence>
<feature type="transmembrane region" description="Helical" evidence="2">
    <location>
        <begin position="22"/>
        <end position="44"/>
    </location>
</feature>
<feature type="transmembrane region" description="Helical" evidence="2">
    <location>
        <begin position="130"/>
        <end position="152"/>
    </location>
</feature>
<sequence length="342" mass="38073">MGVSSGPVFTQPGLVGPDTLEIISEFISLVCITVLASAIGSKTFGEKIKTINYGRIMVILLYFLSWSFATTSAVVVSTNNNNMTSCTLGMLSCDIFYAGSKIVVYAWLIERIHLVTAVKTPRFKTCIYKFHLILLCPYIIIFALMLTFRNIYLEPDGKCTIGLQLIASVPLLVYDFLLNLYLTWLFMAPLMNVGLTSRANWKRSRLYKLARRTLVSSIVSLLISFANVLVVVITHGHERGLVCLTMCTVDVTINAVVVHWVTTNRNSNSRDAKNKTFHTADHMSAELTFDAPDPGDNHPKFEFASIQGLDRDSKLNEEDDSSGESIRSTQISHLSAKPLHSY</sequence>
<keyword evidence="4" id="KW-1185">Reference proteome</keyword>
<dbReference type="PANTHER" id="PTHR38848">
    <property type="entry name" value="G-PROTEIN COUPLED RECEPTORS FAMILY 3 PROFILE DOMAIN-CONTAINING PROTEIN"/>
    <property type="match status" value="1"/>
</dbReference>
<keyword evidence="2" id="KW-1133">Transmembrane helix</keyword>
<evidence type="ECO:0000313" key="4">
    <source>
        <dbReference type="Proteomes" id="UP001473302"/>
    </source>
</evidence>
<reference evidence="3 4" key="1">
    <citation type="submission" date="2024-04" db="EMBL/GenBank/DDBJ databases">
        <title>genome sequences of Mucor flavus KT1a and Helicostylum pulchrum KT1b strains isolated from the surface of a dry-aged beef.</title>
        <authorList>
            <person name="Toyotome T."/>
            <person name="Hosono M."/>
            <person name="Torimaru M."/>
            <person name="Fukuda K."/>
            <person name="Mikami N."/>
        </authorList>
    </citation>
    <scope>NUCLEOTIDE SEQUENCE [LARGE SCALE GENOMIC DNA]</scope>
    <source>
        <strain evidence="3 4">KT1a</strain>
    </source>
</reference>
<dbReference type="EMBL" id="BAABUK010000021">
    <property type="protein sequence ID" value="GAA5814572.1"/>
    <property type="molecule type" value="Genomic_DNA"/>
</dbReference>
<dbReference type="Proteomes" id="UP001473302">
    <property type="component" value="Unassembled WGS sequence"/>
</dbReference>
<name>A0ABP9Z681_9FUNG</name>
<feature type="transmembrane region" description="Helical" evidence="2">
    <location>
        <begin position="88"/>
        <end position="109"/>
    </location>
</feature>
<evidence type="ECO:0000256" key="1">
    <source>
        <dbReference type="SAM" id="MobiDB-lite"/>
    </source>
</evidence>
<comment type="caution">
    <text evidence="3">The sequence shown here is derived from an EMBL/GenBank/DDBJ whole genome shotgun (WGS) entry which is preliminary data.</text>
</comment>
<dbReference type="PANTHER" id="PTHR38848:SF3">
    <property type="entry name" value="G-PROTEIN COUPLED RECEPTORS FAMILY 3 PROFILE DOMAIN-CONTAINING PROTEIN"/>
    <property type="match status" value="1"/>
</dbReference>
<feature type="compositionally biased region" description="Polar residues" evidence="1">
    <location>
        <begin position="323"/>
        <end position="333"/>
    </location>
</feature>
<feature type="transmembrane region" description="Helical" evidence="2">
    <location>
        <begin position="214"/>
        <end position="233"/>
    </location>
</feature>
<feature type="transmembrane region" description="Helical" evidence="2">
    <location>
        <begin position="56"/>
        <end position="76"/>
    </location>
</feature>
<gene>
    <name evidence="3" type="ORF">MFLAVUS_008071</name>
</gene>
<evidence type="ECO:0000256" key="2">
    <source>
        <dbReference type="SAM" id="Phobius"/>
    </source>
</evidence>
<proteinExistence type="predicted"/>
<feature type="transmembrane region" description="Helical" evidence="2">
    <location>
        <begin position="239"/>
        <end position="261"/>
    </location>
</feature>
<organism evidence="3 4">
    <name type="scientific">Mucor flavus</name>
    <dbReference type="NCBI Taxonomy" id="439312"/>
    <lineage>
        <taxon>Eukaryota</taxon>
        <taxon>Fungi</taxon>
        <taxon>Fungi incertae sedis</taxon>
        <taxon>Mucoromycota</taxon>
        <taxon>Mucoromycotina</taxon>
        <taxon>Mucoromycetes</taxon>
        <taxon>Mucorales</taxon>
        <taxon>Mucorineae</taxon>
        <taxon>Mucoraceae</taxon>
        <taxon>Mucor</taxon>
    </lineage>
</organism>
<keyword evidence="2" id="KW-0472">Membrane</keyword>
<feature type="region of interest" description="Disordered" evidence="1">
    <location>
        <begin position="300"/>
        <end position="342"/>
    </location>
</feature>
<protein>
    <submittedName>
        <fullName evidence="3">Uncharacterized protein</fullName>
    </submittedName>
</protein>
<accession>A0ABP9Z681</accession>